<feature type="region of interest" description="Disordered" evidence="1">
    <location>
        <begin position="1"/>
        <end position="26"/>
    </location>
</feature>
<proteinExistence type="predicted"/>
<evidence type="ECO:0000313" key="2">
    <source>
        <dbReference type="EMBL" id="JAH93439.1"/>
    </source>
</evidence>
<sequence length="88" mass="10069">MLDGVSVWGGGQTDSRPSQFNKPKITVSTAQNKKKSQLQVFSKKRMAVVSVVNCTAHLWPKGSWVIIRVCMNAYRFQIYTMKKWKGLY</sequence>
<reference evidence="2" key="2">
    <citation type="journal article" date="2015" name="Fish Shellfish Immunol.">
        <title>Early steps in the European eel (Anguilla anguilla)-Vibrio vulnificus interaction in the gills: Role of the RtxA13 toxin.</title>
        <authorList>
            <person name="Callol A."/>
            <person name="Pajuelo D."/>
            <person name="Ebbesson L."/>
            <person name="Teles M."/>
            <person name="MacKenzie S."/>
            <person name="Amaro C."/>
        </authorList>
    </citation>
    <scope>NUCLEOTIDE SEQUENCE</scope>
</reference>
<accession>A0A0E9WSN5</accession>
<protein>
    <submittedName>
        <fullName evidence="2">Uncharacterized protein</fullName>
    </submittedName>
</protein>
<name>A0A0E9WSN5_ANGAN</name>
<organism evidence="2">
    <name type="scientific">Anguilla anguilla</name>
    <name type="common">European freshwater eel</name>
    <name type="synonym">Muraena anguilla</name>
    <dbReference type="NCBI Taxonomy" id="7936"/>
    <lineage>
        <taxon>Eukaryota</taxon>
        <taxon>Metazoa</taxon>
        <taxon>Chordata</taxon>
        <taxon>Craniata</taxon>
        <taxon>Vertebrata</taxon>
        <taxon>Euteleostomi</taxon>
        <taxon>Actinopterygii</taxon>
        <taxon>Neopterygii</taxon>
        <taxon>Teleostei</taxon>
        <taxon>Anguilliformes</taxon>
        <taxon>Anguillidae</taxon>
        <taxon>Anguilla</taxon>
    </lineage>
</organism>
<feature type="compositionally biased region" description="Polar residues" evidence="1">
    <location>
        <begin position="13"/>
        <end position="26"/>
    </location>
</feature>
<dbReference type="EMBL" id="GBXM01015138">
    <property type="protein sequence ID" value="JAH93439.1"/>
    <property type="molecule type" value="Transcribed_RNA"/>
</dbReference>
<dbReference type="AlphaFoldDB" id="A0A0E9WSN5"/>
<reference evidence="2" key="1">
    <citation type="submission" date="2014-11" db="EMBL/GenBank/DDBJ databases">
        <authorList>
            <person name="Amaro Gonzalez C."/>
        </authorList>
    </citation>
    <scope>NUCLEOTIDE SEQUENCE</scope>
</reference>
<evidence type="ECO:0000256" key="1">
    <source>
        <dbReference type="SAM" id="MobiDB-lite"/>
    </source>
</evidence>